<dbReference type="EMBL" id="OQ135104">
    <property type="protein sequence ID" value="WCD56145.1"/>
    <property type="molecule type" value="Genomic_DNA"/>
</dbReference>
<keyword evidence="2" id="KW-1185">Reference proteome</keyword>
<sequence length="146" mass="16615">MTKLNVYISLHRVKLAGIVAFVQGRLISQNMRDANGSLRWNAYRKDGYPCVVGAAVEDHAAHRMDRSIGEYMIADMVNDGRVALDHVTVSKEADLAVLTELQTLHDNGRNDELWAVLTKGYPYNVVGYIYSRYWKLRTKVLAFLNR</sequence>
<proteinExistence type="predicted"/>
<name>A0AAF0B9Z4_9CAUD</name>
<evidence type="ECO:0000313" key="2">
    <source>
        <dbReference type="Proteomes" id="UP001221122"/>
    </source>
</evidence>
<reference evidence="2" key="1">
    <citation type="journal article" date="2024" name="Viruses">
        <title>New Genera and Species of Caulobacter and Brevundimonas Bacteriophages Provide Insights into Phage Genome Evolution.</title>
        <authorList>
            <person name="Ely B."/>
            <person name="Hils M."/>
            <person name="Clarke A."/>
            <person name="Albert M."/>
            <person name="Holness N."/>
            <person name="Lenski J."/>
            <person name="Mohammadi T."/>
        </authorList>
    </citation>
    <scope>NUCLEOTIDE SEQUENCE [LARGE SCALE GENOMIC DNA]</scope>
</reference>
<gene>
    <name evidence="1" type="primary">KSC_gp008</name>
</gene>
<dbReference type="Proteomes" id="UP001221122">
    <property type="component" value="Segment"/>
</dbReference>
<accession>A0AAF0B9Z4</accession>
<evidence type="ECO:0000313" key="1">
    <source>
        <dbReference type="EMBL" id="WCD56145.1"/>
    </source>
</evidence>
<protein>
    <submittedName>
        <fullName evidence="1">Uncharacterized protein</fullName>
    </submittedName>
</protein>
<organism evidence="1 2">
    <name type="scientific">Caulobacter phage KSC</name>
    <dbReference type="NCBI Taxonomy" id="3020398"/>
    <lineage>
        <taxon>Viruses</taxon>
        <taxon>Duplodnaviria</taxon>
        <taxon>Heunggongvirae</taxon>
        <taxon>Uroviricota</taxon>
        <taxon>Caudoviricetes</taxon>
        <taxon>Autographivirales</taxon>
        <taxon>Autonotataviridae</taxon>
        <taxon>Percyvirus</taxon>
        <taxon>Percyvirus KSC</taxon>
    </lineage>
</organism>